<keyword evidence="2" id="KW-1133">Transmembrane helix</keyword>
<feature type="transmembrane region" description="Helical" evidence="2">
    <location>
        <begin position="57"/>
        <end position="79"/>
    </location>
</feature>
<keyword evidence="2" id="KW-0812">Transmembrane</keyword>
<gene>
    <name evidence="3" type="ORF">Pmani_023534</name>
</gene>
<reference evidence="3" key="1">
    <citation type="submission" date="2023-11" db="EMBL/GenBank/DDBJ databases">
        <title>Genome assemblies of two species of porcelain crab, Petrolisthes cinctipes and Petrolisthes manimaculis (Anomura: Porcellanidae).</title>
        <authorList>
            <person name="Angst P."/>
        </authorList>
    </citation>
    <scope>NUCLEOTIDE SEQUENCE</scope>
    <source>
        <strain evidence="3">PB745_02</strain>
        <tissue evidence="3">Gill</tissue>
    </source>
</reference>
<feature type="region of interest" description="Disordered" evidence="1">
    <location>
        <begin position="1"/>
        <end position="25"/>
    </location>
</feature>
<name>A0AAE1TZI5_9EUCA</name>
<organism evidence="3 4">
    <name type="scientific">Petrolisthes manimaculis</name>
    <dbReference type="NCBI Taxonomy" id="1843537"/>
    <lineage>
        <taxon>Eukaryota</taxon>
        <taxon>Metazoa</taxon>
        <taxon>Ecdysozoa</taxon>
        <taxon>Arthropoda</taxon>
        <taxon>Crustacea</taxon>
        <taxon>Multicrustacea</taxon>
        <taxon>Malacostraca</taxon>
        <taxon>Eumalacostraca</taxon>
        <taxon>Eucarida</taxon>
        <taxon>Decapoda</taxon>
        <taxon>Pleocyemata</taxon>
        <taxon>Anomura</taxon>
        <taxon>Galatheoidea</taxon>
        <taxon>Porcellanidae</taxon>
        <taxon>Petrolisthes</taxon>
    </lineage>
</organism>
<evidence type="ECO:0000256" key="2">
    <source>
        <dbReference type="SAM" id="Phobius"/>
    </source>
</evidence>
<evidence type="ECO:0000313" key="4">
    <source>
        <dbReference type="Proteomes" id="UP001292094"/>
    </source>
</evidence>
<keyword evidence="2" id="KW-0472">Membrane</keyword>
<evidence type="ECO:0000313" key="3">
    <source>
        <dbReference type="EMBL" id="KAK4304518.1"/>
    </source>
</evidence>
<sequence length="119" mass="13152">MGDDKRVTTYLASTSDQPSFPSSRPPSIISLNRDFAPLRPGGKAGPLLRGPRRVVRLCVFALLVPAILITIPLYVRLVLYPPASYPMMPTDQRLLSRHVSSLWCQAQTTHMNGTFTDGD</sequence>
<dbReference type="Proteomes" id="UP001292094">
    <property type="component" value="Unassembled WGS sequence"/>
</dbReference>
<accession>A0AAE1TZI5</accession>
<keyword evidence="4" id="KW-1185">Reference proteome</keyword>
<comment type="caution">
    <text evidence="3">The sequence shown here is derived from an EMBL/GenBank/DDBJ whole genome shotgun (WGS) entry which is preliminary data.</text>
</comment>
<evidence type="ECO:0000256" key="1">
    <source>
        <dbReference type="SAM" id="MobiDB-lite"/>
    </source>
</evidence>
<proteinExistence type="predicted"/>
<protein>
    <submittedName>
        <fullName evidence="3">Uncharacterized protein</fullName>
    </submittedName>
</protein>
<dbReference type="PANTHER" id="PTHR39077">
    <property type="entry name" value="DUF4793 DOMAIN-CONTAINING PROTEIN"/>
    <property type="match status" value="1"/>
</dbReference>
<dbReference type="EMBL" id="JAWZYT010002413">
    <property type="protein sequence ID" value="KAK4304518.1"/>
    <property type="molecule type" value="Genomic_DNA"/>
</dbReference>
<dbReference type="AlphaFoldDB" id="A0AAE1TZI5"/>
<dbReference type="PANTHER" id="PTHR39077:SF1">
    <property type="entry name" value="E3 UBIQUITIN-PROTEIN LIGASE APD1-4 MIDDLE DOMAIN-CONTAINING PROTEIN"/>
    <property type="match status" value="1"/>
</dbReference>